<keyword evidence="3" id="KW-0418">Kinase</keyword>
<evidence type="ECO:0000259" key="5">
    <source>
        <dbReference type="SMART" id="SM00983"/>
    </source>
</evidence>
<keyword evidence="7" id="KW-1185">Reference proteome</keyword>
<dbReference type="EMBL" id="OU898282">
    <property type="protein sequence ID" value="CAG9837465.1"/>
    <property type="molecule type" value="Genomic_DNA"/>
</dbReference>
<reference evidence="6" key="1">
    <citation type="submission" date="2022-01" db="EMBL/GenBank/DDBJ databases">
        <authorList>
            <person name="King R."/>
        </authorList>
    </citation>
    <scope>NUCLEOTIDE SEQUENCE</scope>
</reference>
<dbReference type="Gene3D" id="3.40.50.10240">
    <property type="entry name" value="Thiamin pyrophosphokinase, catalytic domain"/>
    <property type="match status" value="1"/>
</dbReference>
<dbReference type="SMART" id="SM00983">
    <property type="entry name" value="TPK_B1_binding"/>
    <property type="match status" value="1"/>
</dbReference>
<name>A0A9N9T6I6_DIABA</name>
<evidence type="ECO:0000313" key="6">
    <source>
        <dbReference type="EMBL" id="CAG9837465.1"/>
    </source>
</evidence>
<dbReference type="Proteomes" id="UP001153709">
    <property type="component" value="Chromosome 7"/>
</dbReference>
<dbReference type="GO" id="GO:0005524">
    <property type="term" value="F:ATP binding"/>
    <property type="evidence" value="ECO:0007669"/>
    <property type="project" value="UniProtKB-KW"/>
</dbReference>
<dbReference type="SUPFAM" id="SSF63999">
    <property type="entry name" value="Thiamin pyrophosphokinase, catalytic domain"/>
    <property type="match status" value="1"/>
</dbReference>
<dbReference type="PANTHER" id="PTHR13622">
    <property type="entry name" value="THIAMIN PYROPHOSPHOKINASE"/>
    <property type="match status" value="1"/>
</dbReference>
<dbReference type="GO" id="GO:0030975">
    <property type="term" value="F:thiamine binding"/>
    <property type="evidence" value="ECO:0007669"/>
    <property type="project" value="InterPro"/>
</dbReference>
<evidence type="ECO:0000256" key="3">
    <source>
        <dbReference type="ARBA" id="ARBA00022777"/>
    </source>
</evidence>
<dbReference type="GO" id="GO:0016301">
    <property type="term" value="F:kinase activity"/>
    <property type="evidence" value="ECO:0007669"/>
    <property type="project" value="UniProtKB-KW"/>
</dbReference>
<dbReference type="OrthoDB" id="25149at2759"/>
<feature type="domain" description="Thiamin pyrophosphokinase thiamin-binding" evidence="5">
    <location>
        <begin position="185"/>
        <end position="253"/>
    </location>
</feature>
<dbReference type="InterPro" id="IPR006282">
    <property type="entry name" value="Thi_PPkinase"/>
</dbReference>
<keyword evidence="4" id="KW-0067">ATP-binding</keyword>
<dbReference type="FunFam" id="3.40.50.10240:FF:000006">
    <property type="entry name" value="Thiamin pyrophosphokinase 1"/>
    <property type="match status" value="1"/>
</dbReference>
<dbReference type="CDD" id="cd07995">
    <property type="entry name" value="TPK"/>
    <property type="match status" value="1"/>
</dbReference>
<evidence type="ECO:0000256" key="4">
    <source>
        <dbReference type="ARBA" id="ARBA00022840"/>
    </source>
</evidence>
<evidence type="ECO:0000313" key="7">
    <source>
        <dbReference type="Proteomes" id="UP001153709"/>
    </source>
</evidence>
<sequence>MSLHKAARVWNPCQNLLSKVKENKYAIVILNTPIESSFNPALIVGLWKQAKVRVTVDGGTERWLTWLKMNESEFKNIPHPDLITGDMDSIPQDILNHYKGISATTIISTPDQDETDFFKSLIELQNHCSSNNIKLDTIYVLADTSGRLDQVMANINTLYKMRNIMSDIDIFLVASSSISWLLDTGSHEIILPQNLIKSGSWCALLPVGAPSIVTSSGLKWNLNEDTLEFGALVSSSNTYDGTCPINIKTSSPLIWSMSIESLL</sequence>
<dbReference type="Gene3D" id="2.60.120.320">
    <property type="entry name" value="Thiamin pyrophosphokinase, thiamin-binding domain"/>
    <property type="match status" value="1"/>
</dbReference>
<dbReference type="NCBIfam" id="TIGR01378">
    <property type="entry name" value="thi_PPkinase"/>
    <property type="match status" value="1"/>
</dbReference>
<dbReference type="SUPFAM" id="SSF63862">
    <property type="entry name" value="Thiamin pyrophosphokinase, substrate-binding domain"/>
    <property type="match status" value="1"/>
</dbReference>
<dbReference type="GO" id="GO:0009229">
    <property type="term" value="P:thiamine diphosphate biosynthetic process"/>
    <property type="evidence" value="ECO:0007669"/>
    <property type="project" value="InterPro"/>
</dbReference>
<dbReference type="FunFam" id="2.60.120.320:FF:000001">
    <property type="entry name" value="Thiamine pyrophosphokinase"/>
    <property type="match status" value="1"/>
</dbReference>
<accession>A0A9N9T6I6</accession>
<protein>
    <recommendedName>
        <fullName evidence="5">Thiamin pyrophosphokinase thiamin-binding domain-containing protein</fullName>
    </recommendedName>
</protein>
<dbReference type="InterPro" id="IPR007373">
    <property type="entry name" value="Thiamin_PyroPKinase_B1-bd"/>
</dbReference>
<dbReference type="InterPro" id="IPR036371">
    <property type="entry name" value="TPK_B1-bd_sf"/>
</dbReference>
<gene>
    <name evidence="6" type="ORF">DIABBA_LOCUS10439</name>
</gene>
<dbReference type="GO" id="GO:0004788">
    <property type="term" value="F:thiamine diphosphokinase activity"/>
    <property type="evidence" value="ECO:0007669"/>
    <property type="project" value="InterPro"/>
</dbReference>
<dbReference type="InterPro" id="IPR036759">
    <property type="entry name" value="TPK_catalytic_sf"/>
</dbReference>
<evidence type="ECO:0000256" key="1">
    <source>
        <dbReference type="ARBA" id="ARBA00022679"/>
    </source>
</evidence>
<evidence type="ECO:0000256" key="2">
    <source>
        <dbReference type="ARBA" id="ARBA00022741"/>
    </source>
</evidence>
<keyword evidence="2" id="KW-0547">Nucleotide-binding</keyword>
<organism evidence="6 7">
    <name type="scientific">Diabrotica balteata</name>
    <name type="common">Banded cucumber beetle</name>
    <dbReference type="NCBI Taxonomy" id="107213"/>
    <lineage>
        <taxon>Eukaryota</taxon>
        <taxon>Metazoa</taxon>
        <taxon>Ecdysozoa</taxon>
        <taxon>Arthropoda</taxon>
        <taxon>Hexapoda</taxon>
        <taxon>Insecta</taxon>
        <taxon>Pterygota</taxon>
        <taxon>Neoptera</taxon>
        <taxon>Endopterygota</taxon>
        <taxon>Coleoptera</taxon>
        <taxon>Polyphaga</taxon>
        <taxon>Cucujiformia</taxon>
        <taxon>Chrysomeloidea</taxon>
        <taxon>Chrysomelidae</taxon>
        <taxon>Galerucinae</taxon>
        <taxon>Diabroticina</taxon>
        <taxon>Diabroticites</taxon>
        <taxon>Diabrotica</taxon>
    </lineage>
</organism>
<dbReference type="Pfam" id="PF04265">
    <property type="entry name" value="TPK_B1_binding"/>
    <property type="match status" value="1"/>
</dbReference>
<dbReference type="InterPro" id="IPR007371">
    <property type="entry name" value="TPK_catalytic"/>
</dbReference>
<dbReference type="AlphaFoldDB" id="A0A9N9T6I6"/>
<keyword evidence="1" id="KW-0808">Transferase</keyword>
<proteinExistence type="predicted"/>
<dbReference type="GO" id="GO:0006772">
    <property type="term" value="P:thiamine metabolic process"/>
    <property type="evidence" value="ECO:0007669"/>
    <property type="project" value="InterPro"/>
</dbReference>
<dbReference type="PANTHER" id="PTHR13622:SF8">
    <property type="entry name" value="THIAMIN PYROPHOSPHOKINASE 1"/>
    <property type="match status" value="1"/>
</dbReference>
<dbReference type="Pfam" id="PF04263">
    <property type="entry name" value="TPK_catalytic"/>
    <property type="match status" value="1"/>
</dbReference>